<name>A0A2W5B1Q0_9SPHN</name>
<sequence length="219" mass="23262">MQLYGSTISPFVRKVAVFAEEKGIAFDLIPTAPGDASPAFRAISPFGQIPAMVDGDAALADSSAIVAYLEAKHPEPALIPADPWLRGRTIWFDEVADTVVFAVGRTMLFNRVVGPLFRGVAGDAAAADRAEREQWPAILACLDEQVGDHAYLVGDRLTLADIAIASAFASALHACPPIDAAACPNLARYLDTMLARPAFATRIAGERAFIARARARKAA</sequence>
<dbReference type="PROSITE" id="PS50404">
    <property type="entry name" value="GST_NTER"/>
    <property type="match status" value="1"/>
</dbReference>
<comment type="caution">
    <text evidence="3">The sequence shown here is derived from an EMBL/GenBank/DDBJ whole genome shotgun (WGS) entry which is preliminary data.</text>
</comment>
<evidence type="ECO:0000259" key="1">
    <source>
        <dbReference type="PROSITE" id="PS50404"/>
    </source>
</evidence>
<dbReference type="InterPro" id="IPR036282">
    <property type="entry name" value="Glutathione-S-Trfase_C_sf"/>
</dbReference>
<dbReference type="AlphaFoldDB" id="A0A2W5B1Q0"/>
<evidence type="ECO:0000313" key="4">
    <source>
        <dbReference type="Proteomes" id="UP000248614"/>
    </source>
</evidence>
<gene>
    <name evidence="3" type="ORF">DI632_13645</name>
</gene>
<dbReference type="Pfam" id="PF13417">
    <property type="entry name" value="GST_N_3"/>
    <property type="match status" value="1"/>
</dbReference>
<feature type="domain" description="GST N-terminal" evidence="1">
    <location>
        <begin position="1"/>
        <end position="77"/>
    </location>
</feature>
<dbReference type="SFLD" id="SFLDG00358">
    <property type="entry name" value="Main_(cytGST)"/>
    <property type="match status" value="1"/>
</dbReference>
<organism evidence="3 4">
    <name type="scientific">Sphingomonas hengshuiensis</name>
    <dbReference type="NCBI Taxonomy" id="1609977"/>
    <lineage>
        <taxon>Bacteria</taxon>
        <taxon>Pseudomonadati</taxon>
        <taxon>Pseudomonadota</taxon>
        <taxon>Alphaproteobacteria</taxon>
        <taxon>Sphingomonadales</taxon>
        <taxon>Sphingomonadaceae</taxon>
        <taxon>Sphingomonas</taxon>
    </lineage>
</organism>
<dbReference type="Proteomes" id="UP000248614">
    <property type="component" value="Unassembled WGS sequence"/>
</dbReference>
<dbReference type="Pfam" id="PF00043">
    <property type="entry name" value="GST_C"/>
    <property type="match status" value="1"/>
</dbReference>
<dbReference type="CDD" id="cd00570">
    <property type="entry name" value="GST_N_family"/>
    <property type="match status" value="1"/>
</dbReference>
<dbReference type="PANTHER" id="PTHR44051">
    <property type="entry name" value="GLUTATHIONE S-TRANSFERASE-RELATED"/>
    <property type="match status" value="1"/>
</dbReference>
<dbReference type="InterPro" id="IPR010987">
    <property type="entry name" value="Glutathione-S-Trfase_C-like"/>
</dbReference>
<dbReference type="SUPFAM" id="SSF47616">
    <property type="entry name" value="GST C-terminal domain-like"/>
    <property type="match status" value="1"/>
</dbReference>
<accession>A0A2W5B1Q0</accession>
<feature type="domain" description="GST C-terminal" evidence="2">
    <location>
        <begin position="82"/>
        <end position="219"/>
    </location>
</feature>
<proteinExistence type="predicted"/>
<dbReference type="InterPro" id="IPR004046">
    <property type="entry name" value="GST_C"/>
</dbReference>
<evidence type="ECO:0000313" key="3">
    <source>
        <dbReference type="EMBL" id="PZO74458.1"/>
    </source>
</evidence>
<dbReference type="PROSITE" id="PS50405">
    <property type="entry name" value="GST_CTER"/>
    <property type="match status" value="1"/>
</dbReference>
<dbReference type="SFLD" id="SFLDS00019">
    <property type="entry name" value="Glutathione_Transferase_(cytos"/>
    <property type="match status" value="1"/>
</dbReference>
<protein>
    <submittedName>
        <fullName evidence="3">Glutathione S-transferase</fullName>
    </submittedName>
</protein>
<dbReference type="PANTHER" id="PTHR44051:SF8">
    <property type="entry name" value="GLUTATHIONE S-TRANSFERASE GSTA"/>
    <property type="match status" value="1"/>
</dbReference>
<reference evidence="3 4" key="1">
    <citation type="submission" date="2017-08" db="EMBL/GenBank/DDBJ databases">
        <title>Infants hospitalized years apart are colonized by the same room-sourced microbial strains.</title>
        <authorList>
            <person name="Brooks B."/>
            <person name="Olm M.R."/>
            <person name="Firek B.A."/>
            <person name="Baker R."/>
            <person name="Thomas B.C."/>
            <person name="Morowitz M.J."/>
            <person name="Banfield J.F."/>
        </authorList>
    </citation>
    <scope>NUCLEOTIDE SEQUENCE [LARGE SCALE GENOMIC DNA]</scope>
    <source>
        <strain evidence="3">S2_018_000_R3_110</strain>
    </source>
</reference>
<keyword evidence="3" id="KW-0808">Transferase</keyword>
<dbReference type="Gene3D" id="3.40.30.10">
    <property type="entry name" value="Glutaredoxin"/>
    <property type="match status" value="1"/>
</dbReference>
<dbReference type="GO" id="GO:0016740">
    <property type="term" value="F:transferase activity"/>
    <property type="evidence" value="ECO:0007669"/>
    <property type="project" value="UniProtKB-KW"/>
</dbReference>
<dbReference type="InterPro" id="IPR040079">
    <property type="entry name" value="Glutathione_S-Trfase"/>
</dbReference>
<dbReference type="InterPro" id="IPR036249">
    <property type="entry name" value="Thioredoxin-like_sf"/>
</dbReference>
<evidence type="ECO:0000259" key="2">
    <source>
        <dbReference type="PROSITE" id="PS50405"/>
    </source>
</evidence>
<dbReference type="InterPro" id="IPR004045">
    <property type="entry name" value="Glutathione_S-Trfase_N"/>
</dbReference>
<dbReference type="SUPFAM" id="SSF52833">
    <property type="entry name" value="Thioredoxin-like"/>
    <property type="match status" value="1"/>
</dbReference>
<dbReference type="EMBL" id="QFNF01000042">
    <property type="protein sequence ID" value="PZO74458.1"/>
    <property type="molecule type" value="Genomic_DNA"/>
</dbReference>
<dbReference type="Gene3D" id="1.20.1050.10">
    <property type="match status" value="1"/>
</dbReference>